<keyword evidence="2 4" id="KW-0547">Nucleotide-binding</keyword>
<sequence length="405" mass="44241">MNEDIRTAIVLGGTEPHISLINELKENGYFVVLVDYTDSPPAKGFADRHIISSTLDYDSVLKLANDLAASIVISTCVDQANVVASYVSEKLNLPRLYSFKTAVRISKKSEMKDAMMKLGIPTSRYVVSVSGTRGYEALCLPLIVKPSDCTGSKGVVKVDTYEEVDGAVEAARSLSPSDTVIIEEFVDGEEVQLDFLIVNGKPNFIMSRQKVKGITGKGEFQQSSGSTVPANLTDQDITKFSAYVEKLANEFDLGTTPFFIQALVNKESISVIEFAPRIGGGLSHRLIKAVTGVDIIAQSLNAHLNKPIESKVIKPNAVFRTGLLYSHGGIFGKLEGQDECLSLELIECFVPYKKEGEKLGSDLASRNRVAAFISKADNQDSLEKKVRSIFDKVKIYDINGLLINR</sequence>
<dbReference type="GO" id="GO:0016874">
    <property type="term" value="F:ligase activity"/>
    <property type="evidence" value="ECO:0007669"/>
    <property type="project" value="UniProtKB-KW"/>
</dbReference>
<dbReference type="Proteomes" id="UP000288293">
    <property type="component" value="Unassembled WGS sequence"/>
</dbReference>
<dbReference type="SMART" id="SM01209">
    <property type="entry name" value="GARS_A"/>
    <property type="match status" value="1"/>
</dbReference>
<dbReference type="RefSeq" id="WP_126803085.1">
    <property type="nucleotide sequence ID" value="NZ_PIPL01000001.1"/>
</dbReference>
<organism evidence="6 7">
    <name type="scientific">Aliidiomarina minuta</name>
    <dbReference type="NCBI Taxonomy" id="880057"/>
    <lineage>
        <taxon>Bacteria</taxon>
        <taxon>Pseudomonadati</taxon>
        <taxon>Pseudomonadota</taxon>
        <taxon>Gammaproteobacteria</taxon>
        <taxon>Alteromonadales</taxon>
        <taxon>Idiomarinaceae</taxon>
        <taxon>Aliidiomarina</taxon>
    </lineage>
</organism>
<feature type="domain" description="ATP-grasp" evidence="5">
    <location>
        <begin position="112"/>
        <end position="304"/>
    </location>
</feature>
<dbReference type="GO" id="GO:0005524">
    <property type="term" value="F:ATP binding"/>
    <property type="evidence" value="ECO:0007669"/>
    <property type="project" value="UniProtKB-UniRule"/>
</dbReference>
<proteinExistence type="predicted"/>
<dbReference type="PANTHER" id="PTHR43585:SF2">
    <property type="entry name" value="ATP-GRASP ENZYME FSQD"/>
    <property type="match status" value="1"/>
</dbReference>
<keyword evidence="3 4" id="KW-0067">ATP-binding</keyword>
<protein>
    <submittedName>
        <fullName evidence="6">Phosphoribosylglycinamide synthetase</fullName>
    </submittedName>
</protein>
<gene>
    <name evidence="6" type="ORF">CWE09_06035</name>
</gene>
<reference evidence="6 7" key="1">
    <citation type="journal article" date="2011" name="Front. Microbiol.">
        <title>Genomic signatures of strain selection and enhancement in Bacillus atrophaeus var. globigii, a historical biowarfare simulant.</title>
        <authorList>
            <person name="Gibbons H.S."/>
            <person name="Broomall S.M."/>
            <person name="McNew L.A."/>
            <person name="Daligault H."/>
            <person name="Chapman C."/>
            <person name="Bruce D."/>
            <person name="Karavis M."/>
            <person name="Krepps M."/>
            <person name="McGregor P.A."/>
            <person name="Hong C."/>
            <person name="Park K.H."/>
            <person name="Akmal A."/>
            <person name="Feldman A."/>
            <person name="Lin J.S."/>
            <person name="Chang W.E."/>
            <person name="Higgs B.W."/>
            <person name="Demirev P."/>
            <person name="Lindquist J."/>
            <person name="Liem A."/>
            <person name="Fochler E."/>
            <person name="Read T.D."/>
            <person name="Tapia R."/>
            <person name="Johnson S."/>
            <person name="Bishop-Lilly K.A."/>
            <person name="Detter C."/>
            <person name="Han C."/>
            <person name="Sozhamannan S."/>
            <person name="Rosenzweig C.N."/>
            <person name="Skowronski E.W."/>
        </authorList>
    </citation>
    <scope>NUCLEOTIDE SEQUENCE [LARGE SCALE GENOMIC DNA]</scope>
    <source>
        <strain evidence="6 7">MLST1</strain>
    </source>
</reference>
<keyword evidence="7" id="KW-1185">Reference proteome</keyword>
<accession>A0A432W890</accession>
<dbReference type="InterPro" id="IPR011761">
    <property type="entry name" value="ATP-grasp"/>
</dbReference>
<dbReference type="InterPro" id="IPR052032">
    <property type="entry name" value="ATP-dep_AA_Ligase"/>
</dbReference>
<evidence type="ECO:0000256" key="2">
    <source>
        <dbReference type="ARBA" id="ARBA00022741"/>
    </source>
</evidence>
<comment type="caution">
    <text evidence="6">The sequence shown here is derived from an EMBL/GenBank/DDBJ whole genome shotgun (WGS) entry which is preliminary data.</text>
</comment>
<dbReference type="Gene3D" id="3.40.50.20">
    <property type="match status" value="1"/>
</dbReference>
<dbReference type="SUPFAM" id="SSF56059">
    <property type="entry name" value="Glutathione synthetase ATP-binding domain-like"/>
    <property type="match status" value="1"/>
</dbReference>
<dbReference type="Pfam" id="PF13535">
    <property type="entry name" value="ATP-grasp_4"/>
    <property type="match status" value="1"/>
</dbReference>
<dbReference type="InterPro" id="IPR013815">
    <property type="entry name" value="ATP_grasp_subdomain_1"/>
</dbReference>
<dbReference type="PROSITE" id="PS50975">
    <property type="entry name" value="ATP_GRASP"/>
    <property type="match status" value="1"/>
</dbReference>
<dbReference type="EMBL" id="PIPL01000001">
    <property type="protein sequence ID" value="RUO26272.1"/>
    <property type="molecule type" value="Genomic_DNA"/>
</dbReference>
<evidence type="ECO:0000256" key="4">
    <source>
        <dbReference type="PROSITE-ProRule" id="PRU00409"/>
    </source>
</evidence>
<dbReference type="AlphaFoldDB" id="A0A432W890"/>
<evidence type="ECO:0000313" key="6">
    <source>
        <dbReference type="EMBL" id="RUO26272.1"/>
    </source>
</evidence>
<evidence type="ECO:0000256" key="1">
    <source>
        <dbReference type="ARBA" id="ARBA00022598"/>
    </source>
</evidence>
<keyword evidence="1" id="KW-0436">Ligase</keyword>
<dbReference type="OrthoDB" id="9803907at2"/>
<name>A0A432W890_9GAMM</name>
<evidence type="ECO:0000313" key="7">
    <source>
        <dbReference type="Proteomes" id="UP000288293"/>
    </source>
</evidence>
<dbReference type="PANTHER" id="PTHR43585">
    <property type="entry name" value="FUMIPYRROLE BIOSYNTHESIS PROTEIN C"/>
    <property type="match status" value="1"/>
</dbReference>
<dbReference type="GO" id="GO:0046872">
    <property type="term" value="F:metal ion binding"/>
    <property type="evidence" value="ECO:0007669"/>
    <property type="project" value="InterPro"/>
</dbReference>
<evidence type="ECO:0000256" key="3">
    <source>
        <dbReference type="ARBA" id="ARBA00022840"/>
    </source>
</evidence>
<dbReference type="Gene3D" id="3.30.470.20">
    <property type="entry name" value="ATP-grasp fold, B domain"/>
    <property type="match status" value="1"/>
</dbReference>
<evidence type="ECO:0000259" key="5">
    <source>
        <dbReference type="PROSITE" id="PS50975"/>
    </source>
</evidence>
<dbReference type="Gene3D" id="3.30.1490.20">
    <property type="entry name" value="ATP-grasp fold, A domain"/>
    <property type="match status" value="1"/>
</dbReference>